<sequence length="163" mass="17901">MNVDDREQGHIPILIHAWAYILSTRWTELIHEAQLSQSWPYNVNQDSGTRLNTGNSSTEVDIGEVEEDAAQWWSAVLSNDGGWDPTIQGPNGKPLYSPWSIRPVLNGSFTIATKITTRSCEAVQTPTSSAAACGYLSDYCSLHDIEDQKLVALMAALLIPVAK</sequence>
<organism evidence="1 2">
    <name type="scientific">Fusarium oxysporum f. sp. rapae</name>
    <dbReference type="NCBI Taxonomy" id="485398"/>
    <lineage>
        <taxon>Eukaryota</taxon>
        <taxon>Fungi</taxon>
        <taxon>Dikarya</taxon>
        <taxon>Ascomycota</taxon>
        <taxon>Pezizomycotina</taxon>
        <taxon>Sordariomycetes</taxon>
        <taxon>Hypocreomycetidae</taxon>
        <taxon>Hypocreales</taxon>
        <taxon>Nectriaceae</taxon>
        <taxon>Fusarium</taxon>
        <taxon>Fusarium oxysporum species complex</taxon>
    </lineage>
</organism>
<gene>
    <name evidence="1" type="ORF">Forpe1208_v007982</name>
</gene>
<comment type="caution">
    <text evidence="1">The sequence shown here is derived from an EMBL/GenBank/DDBJ whole genome shotgun (WGS) entry which is preliminary data.</text>
</comment>
<dbReference type="AlphaFoldDB" id="A0A8J5P9A6"/>
<evidence type="ECO:0000313" key="1">
    <source>
        <dbReference type="EMBL" id="KAG7414225.1"/>
    </source>
</evidence>
<protein>
    <submittedName>
        <fullName evidence="1">Uncharacterized protein</fullName>
    </submittedName>
</protein>
<proteinExistence type="predicted"/>
<dbReference type="Proteomes" id="UP000694050">
    <property type="component" value="Unassembled WGS sequence"/>
</dbReference>
<evidence type="ECO:0000313" key="2">
    <source>
        <dbReference type="Proteomes" id="UP000694050"/>
    </source>
</evidence>
<dbReference type="EMBL" id="JAELUQ010000005">
    <property type="protein sequence ID" value="KAG7414225.1"/>
    <property type="molecule type" value="Genomic_DNA"/>
</dbReference>
<reference evidence="1" key="1">
    <citation type="submission" date="2021-04" db="EMBL/GenBank/DDBJ databases">
        <title>First draft genome resource for Brassicaceae pathogens Fusarium oxysporum f. sp. raphani and Fusarium oxysporum f. sp. rapae.</title>
        <authorList>
            <person name="Asai S."/>
        </authorList>
    </citation>
    <scope>NUCLEOTIDE SEQUENCE</scope>
    <source>
        <strain evidence="1">Tf1208</strain>
    </source>
</reference>
<accession>A0A8J5P9A6</accession>
<name>A0A8J5P9A6_FUSOX</name>